<keyword evidence="3" id="KW-0505">Motor protein</keyword>
<feature type="compositionally biased region" description="Low complexity" evidence="5">
    <location>
        <begin position="896"/>
        <end position="905"/>
    </location>
</feature>
<accession>A0A088RZH2</accession>
<feature type="domain" description="Kinesin motor" evidence="6">
    <location>
        <begin position="38"/>
        <end position="469"/>
    </location>
</feature>
<dbReference type="VEuPathDB" id="TriTrypDB:LPMP_332670"/>
<dbReference type="VEuPathDB" id="TriTrypDB:LPAL13_330034600"/>
<organism evidence="7 8">
    <name type="scientific">Leishmania panamensis</name>
    <dbReference type="NCBI Taxonomy" id="5679"/>
    <lineage>
        <taxon>Eukaryota</taxon>
        <taxon>Discoba</taxon>
        <taxon>Euglenozoa</taxon>
        <taxon>Kinetoplastea</taxon>
        <taxon>Metakinetoplastina</taxon>
        <taxon>Trypanosomatida</taxon>
        <taxon>Trypanosomatidae</taxon>
        <taxon>Leishmaniinae</taxon>
        <taxon>Leishmania</taxon>
        <taxon>Leishmania guyanensis species complex</taxon>
    </lineage>
</organism>
<dbReference type="GO" id="GO:0005524">
    <property type="term" value="F:ATP binding"/>
    <property type="evidence" value="ECO:0007669"/>
    <property type="project" value="UniProtKB-UniRule"/>
</dbReference>
<comment type="similarity">
    <text evidence="3">Belongs to the TRAFAC class myosin-kinesin ATPase superfamily. Kinesin family.</text>
</comment>
<feature type="region of interest" description="Disordered" evidence="5">
    <location>
        <begin position="1"/>
        <end position="35"/>
    </location>
</feature>
<feature type="region of interest" description="Disordered" evidence="5">
    <location>
        <begin position="720"/>
        <end position="776"/>
    </location>
</feature>
<dbReference type="PANTHER" id="PTHR47117">
    <property type="entry name" value="STAR-RELATED LIPID TRANSFER PROTEIN 9"/>
    <property type="match status" value="1"/>
</dbReference>
<dbReference type="KEGG" id="lpan:LPMP_332670"/>
<evidence type="ECO:0000256" key="1">
    <source>
        <dbReference type="ARBA" id="ARBA00022741"/>
    </source>
</evidence>
<dbReference type="Gene3D" id="3.40.850.10">
    <property type="entry name" value="Kinesin motor domain"/>
    <property type="match status" value="1"/>
</dbReference>
<dbReference type="FunFam" id="3.40.50.300:FF:005620">
    <property type="entry name" value="Putative Unc104-like kinesin"/>
    <property type="match status" value="1"/>
</dbReference>
<dbReference type="InterPro" id="IPR001752">
    <property type="entry name" value="Kinesin_motor_dom"/>
</dbReference>
<name>A0A088RZH2_LEIPA</name>
<keyword evidence="8" id="KW-1185">Reference proteome</keyword>
<feature type="binding site" evidence="3">
    <location>
        <begin position="139"/>
        <end position="146"/>
    </location>
    <ligand>
        <name>ATP</name>
        <dbReference type="ChEBI" id="CHEBI:30616"/>
    </ligand>
</feature>
<feature type="coiled-coil region" evidence="4">
    <location>
        <begin position="477"/>
        <end position="504"/>
    </location>
</feature>
<keyword evidence="2 3" id="KW-0067">ATP-binding</keyword>
<dbReference type="Proteomes" id="UP000063063">
    <property type="component" value="Chromosome 33"/>
</dbReference>
<dbReference type="InterPro" id="IPR027417">
    <property type="entry name" value="P-loop_NTPase"/>
</dbReference>
<dbReference type="RefSeq" id="XP_010702358.1">
    <property type="nucleotide sequence ID" value="XM_010704056.1"/>
</dbReference>
<dbReference type="InterPro" id="IPR019821">
    <property type="entry name" value="Kinesin_motor_CS"/>
</dbReference>
<feature type="region of interest" description="Disordered" evidence="5">
    <location>
        <begin position="881"/>
        <end position="905"/>
    </location>
</feature>
<dbReference type="Pfam" id="PF00225">
    <property type="entry name" value="Kinesin"/>
    <property type="match status" value="1"/>
</dbReference>
<dbReference type="PROSITE" id="PS50067">
    <property type="entry name" value="KINESIN_MOTOR_2"/>
    <property type="match status" value="1"/>
</dbReference>
<evidence type="ECO:0000256" key="4">
    <source>
        <dbReference type="SAM" id="Coils"/>
    </source>
</evidence>
<feature type="region of interest" description="Disordered" evidence="5">
    <location>
        <begin position="964"/>
        <end position="998"/>
    </location>
</feature>
<dbReference type="SUPFAM" id="SSF52540">
    <property type="entry name" value="P-loop containing nucleoside triphosphate hydrolases"/>
    <property type="match status" value="2"/>
</dbReference>
<dbReference type="GO" id="GO:0008017">
    <property type="term" value="F:microtubule binding"/>
    <property type="evidence" value="ECO:0007669"/>
    <property type="project" value="InterPro"/>
</dbReference>
<evidence type="ECO:0000256" key="5">
    <source>
        <dbReference type="SAM" id="MobiDB-lite"/>
    </source>
</evidence>
<proteinExistence type="inferred from homology"/>
<dbReference type="EMBL" id="CP009402">
    <property type="protein sequence ID" value="AIO01558.1"/>
    <property type="molecule type" value="Genomic_DNA"/>
</dbReference>
<dbReference type="PRINTS" id="PR00380">
    <property type="entry name" value="KINESINHEAVY"/>
</dbReference>
<evidence type="ECO:0000259" key="6">
    <source>
        <dbReference type="PROSITE" id="PS50067"/>
    </source>
</evidence>
<gene>
    <name evidence="7" type="ORF">LPMP_332670</name>
</gene>
<evidence type="ECO:0000313" key="7">
    <source>
        <dbReference type="EMBL" id="AIO01558.1"/>
    </source>
</evidence>
<feature type="region of interest" description="Disordered" evidence="5">
    <location>
        <begin position="525"/>
        <end position="556"/>
    </location>
</feature>
<evidence type="ECO:0000256" key="3">
    <source>
        <dbReference type="PROSITE-ProRule" id="PRU00283"/>
    </source>
</evidence>
<dbReference type="GeneID" id="22578420"/>
<reference evidence="7 8" key="1">
    <citation type="journal article" date="2015" name="Sci. Rep.">
        <title>The genome of Leishmania panamensis: insights into genomics of the L. (Viannia) subgenus.</title>
        <authorList>
            <person name="Llanes A."/>
            <person name="Restrepo C.M."/>
            <person name="Vecchio G.D."/>
            <person name="Anguizola F.J."/>
            <person name="Lleonart R."/>
        </authorList>
    </citation>
    <scope>NUCLEOTIDE SEQUENCE [LARGE SCALE GENOMIC DNA]</scope>
    <source>
        <strain evidence="7 8">MHOM/PA/94/PSC-1</strain>
    </source>
</reference>
<dbReference type="OrthoDB" id="3176171at2759"/>
<dbReference type="GO" id="GO:0003777">
    <property type="term" value="F:microtubule motor activity"/>
    <property type="evidence" value="ECO:0007669"/>
    <property type="project" value="InterPro"/>
</dbReference>
<sequence length="2069" mass="223217">MTESSETPFHEAESTWAESAAGSIDHSAEQNTNYEEGRITVSVRVRPLNSRETKLNAGSCIAALAAYNTLYILPPGESEQGVDALIAVNPHLRGTRHHRFTFDHVYPVNATQEQVYEQIGRPVLRSSFCGYHTCIFAYGQTGSGKTYCMMGPDGGTSMDDAPGIIPRLCREVFLEMEKRKIAAVASEEKVDFSVYVSYLEIYRERVRSLLNEVHDARMLAGSSEDHSSSSPQTLSASVRRLTLLQASDSADAALRVREHPTLGVFVEGLAEMSVTTEEQVLRLMARGNQRRHMASTRMNETSSRSHAIFTLQLLQKCTRVISSGEGGNGVAVIEATSMTAATTTRQLGAKINLVDLAGSERAKATGAEGETLKEGAQVNKSLTTLGIVINALAAQSTATASSSTRLSSMKSTAASKRHIPYRDSTLTFLLKESLGGNSKTFMIATVSPSADSYDESLSTLRYADRAKAIVMKAFVNETAGDRRIRELEEEVTRLREQIRLLLNAEAQRSSTVMATVAAAPAVLPDSESSLQPSTVRGGDANAALDNSTNEDKMGSLESSRAHFPAADMESRSVFDGDAEVQVTHAGFKAHAEGAGGMPETVSPVVESPVESRTEFVAALVSELRRAEEMIRQISTSEAERNAYVTQLVKRHEEQEVVRTAAAATTKDAATSAAGSVTATMRLCREDPYLLNMDGAGDWVVAHLGYGETLVGVFPPKRHDEAGTVASPSDATGKEGDGVDSQSASFDSSLVLPSHHADSDTDANEATSNEDTGARYVRLPRELSDGVGGPHCILERIKATDTAATTTSTTTLRGCAGCDTYVMRPMYQGLFVVKDGGTLLLQSGDVLDMGAAHIQLKYMDPAEPPVAARGRRTVCTEKAAYGDSGDPSVDWAESDRGMGSAAASRGSADCTQKEALKSLQVFTTTSERQSNEVGDHEELHVADGAPGDGYELEGHNVRAALPVHKDSPQSACGDEDECASSAGKEKPNQEAFGGRQNSPTAGISTALAALQPPSRPFIPILALGKALPANRLSTPSLQQHPSASGVLLDATRTDAEGASTSVALSDSADHSTVCPLVEEGIKALRLSAPFQSQPPPAAASVVRTRAPIKRDPQTVHLNPKSALPLLDLQSMRTHLLSNAYRSEPPPRFVGRYNLVLLGPSGSGKSSLVRNLQTQSASWLQSAFSTLMSSGLAYAGVNADSNSSTSEEAHATIGIHTTTLTTTGTTPMSLHMHELGGTPCFSPLLDQLPSHRVVYLLCFPLHGGPSLMALRGFVEDILCRTDSYTVSLVLVGTHAHQSSAAGGKGGSSRSFFSRRLSTTQQAILQTQMEEVELQVVSLIQMLQPYPQLRPTVVGRFAVDNVHRQVYATGYRAVATFSDWLQWLVDLARDRCRADVDFAGGLVPARCMELGRQVGLLRECGRWCLSLRDFKALAMAVSTQYDAVEATDSSLARDTLRHHVHLLADWGVLAHRFRSTPLREHVILDVLWLCRVLTTLACGVLVAEAEPNGLSREDSATMVAATVQGRRAPLTGREAALRPLLTPEAQRIIAAVKVATMETAQLLRYGVLSLPVLVTMLELHFKPRDGEEAAGSSGGDLGIGKGALRRADNIAVAGRDPSLTDACYSVPLAGVLELLVLCDLIILGHKLLFSPSGTTVRAATPPPQDFVRGSRSLPVSAASQQPGGAVQGNDDCNQDDMVLETESFVVYPLSCHTPVSAGVTWLFPCFLSGPFYMFTLGMVPRNFFPKLICRLATASAKIYLGPVQSEIWDRPMLRWKTDVGRGRGVIRGQLSVAHGPFDSYVAECAHKSFVLPRFSTYFIQTSAEGSLRLRDGLWFNAAWLVYKEEEQSDNCEDDNCRVLVRLVHHSVFLSFHCHQAASSWGTSSSGASRGVQDFYEAVLDSVRHVVEEFPGCKCSELIQSCEDPATLLEMELKHPAAQSDQEAAALDRHMHFTSISDNLNSLERVLARSDRALRTARTARHSQTSSSKAGEDESAYVPLLRNFSTTCPLEITECIRRWKTEQRFYISAEVESQLVCVLQELGACYQGRASSTVNSCSVLDRLLDVLARIDTA</sequence>
<dbReference type="GO" id="GO:0007018">
    <property type="term" value="P:microtubule-based movement"/>
    <property type="evidence" value="ECO:0007669"/>
    <property type="project" value="InterPro"/>
</dbReference>
<dbReference type="SMART" id="SM00129">
    <property type="entry name" value="KISc"/>
    <property type="match status" value="1"/>
</dbReference>
<dbReference type="PROSITE" id="PS00411">
    <property type="entry name" value="KINESIN_MOTOR_1"/>
    <property type="match status" value="1"/>
</dbReference>
<dbReference type="Gene3D" id="3.40.50.300">
    <property type="entry name" value="P-loop containing nucleotide triphosphate hydrolases"/>
    <property type="match status" value="1"/>
</dbReference>
<protein>
    <submittedName>
        <fullName evidence="7">Kinesin, putative</fullName>
    </submittedName>
</protein>
<dbReference type="eggNOG" id="KOG0245">
    <property type="taxonomic scope" value="Eukaryota"/>
</dbReference>
<dbReference type="InterPro" id="IPR036961">
    <property type="entry name" value="Kinesin_motor_dom_sf"/>
</dbReference>
<evidence type="ECO:0000256" key="2">
    <source>
        <dbReference type="ARBA" id="ARBA00022840"/>
    </source>
</evidence>
<keyword evidence="1 3" id="KW-0547">Nucleotide-binding</keyword>
<keyword evidence="4" id="KW-0175">Coiled coil</keyword>
<evidence type="ECO:0000313" key="8">
    <source>
        <dbReference type="Proteomes" id="UP000063063"/>
    </source>
</evidence>